<feature type="compositionally biased region" description="Gly residues" evidence="1">
    <location>
        <begin position="372"/>
        <end position="384"/>
    </location>
</feature>
<evidence type="ECO:0000256" key="1">
    <source>
        <dbReference type="SAM" id="MobiDB-lite"/>
    </source>
</evidence>
<dbReference type="AlphaFoldDB" id="A0A0G4F4P4"/>
<accession>A0A0G4F4P4</accession>
<evidence type="ECO:0000313" key="2">
    <source>
        <dbReference type="EMBL" id="CEM06791.1"/>
    </source>
</evidence>
<reference evidence="2" key="1">
    <citation type="submission" date="2014-11" db="EMBL/GenBank/DDBJ databases">
        <authorList>
            <person name="Otto D Thomas"/>
            <person name="Naeem Raeece"/>
        </authorList>
    </citation>
    <scope>NUCLEOTIDE SEQUENCE</scope>
</reference>
<sequence>MVGELQVAGVRDVRVRSCTAVHSFGLSAAPNAVEVKQADLFAFALTLPFPRLLDVLAAALSRSACVGSGSISQRTVEAIIAAIASCIGGEVEEATMIVKTKTEKEVKVQAEADSETESELFPFLNALLQAHQIHTATPCTSAHASRLMLQLPACLVALSESLKTRFSRKLGLVSRKVRVSAESLMRLWILQPVQGKEATGGPSFSSSPSLSFEEVLKETPQLRDVFSSVQEGAQAVKREVKKRKHMDLPFLKMKARPLQPNPAQTSEAALFDFFRRTPLSECAYPLVARDGEAARRLHRERARGLSWVEGIEKEQKRTEKAKQFFKDAVQVQADFPKEGSNRFAADPTEHPEELPSHSDTEEERDREREGNEGGGLGGSLGLGGVEVRQA</sequence>
<feature type="region of interest" description="Disordered" evidence="1">
    <location>
        <begin position="331"/>
        <end position="390"/>
    </location>
</feature>
<proteinExistence type="predicted"/>
<dbReference type="VEuPathDB" id="CryptoDB:Cvel_15061"/>
<name>A0A0G4F4P4_9ALVE</name>
<feature type="compositionally biased region" description="Basic and acidic residues" evidence="1">
    <location>
        <begin position="347"/>
        <end position="371"/>
    </location>
</feature>
<dbReference type="EMBL" id="CDMZ01000107">
    <property type="protein sequence ID" value="CEM06791.1"/>
    <property type="molecule type" value="Genomic_DNA"/>
</dbReference>
<gene>
    <name evidence="2" type="ORF">Cvel_15061</name>
</gene>
<organism evidence="2">
    <name type="scientific">Chromera velia CCMP2878</name>
    <dbReference type="NCBI Taxonomy" id="1169474"/>
    <lineage>
        <taxon>Eukaryota</taxon>
        <taxon>Sar</taxon>
        <taxon>Alveolata</taxon>
        <taxon>Colpodellida</taxon>
        <taxon>Chromeraceae</taxon>
        <taxon>Chromera</taxon>
    </lineage>
</organism>
<protein>
    <submittedName>
        <fullName evidence="2">Uncharacterized protein</fullName>
    </submittedName>
</protein>